<accession>A0ABP8T8P5</accession>
<dbReference type="RefSeq" id="WP_345346438.1">
    <property type="nucleotide sequence ID" value="NZ_BAABHJ010000001.1"/>
</dbReference>
<dbReference type="CDD" id="cd12108">
    <property type="entry name" value="Hr-like"/>
    <property type="match status" value="1"/>
</dbReference>
<protein>
    <recommendedName>
        <fullName evidence="1">Hemerythrin-like domain-containing protein</fullName>
    </recommendedName>
</protein>
<proteinExistence type="predicted"/>
<evidence type="ECO:0000313" key="3">
    <source>
        <dbReference type="Proteomes" id="UP001500212"/>
    </source>
</evidence>
<sequence>MIDMTLMYATHDAFRRDLRRLTAVASGQENGMLTARAPIQAGWADFFRFLTVHHEAEDAVLWPTVRAKLGGRPADLRLLDAMEAEHAALDPPLAGVEAALAGGDLKALAEHVGALATALAAHLDHEEADALPLIHDTLTEEEWARFGNEQRRRLGLSGGAVYFPWLLDEMPEQRESQVLSVLPSALRLVYRVLWRPRYARRLRWTA</sequence>
<dbReference type="Gene3D" id="1.20.120.520">
    <property type="entry name" value="nmb1532 protein domain like"/>
    <property type="match status" value="1"/>
</dbReference>
<dbReference type="Proteomes" id="UP001500212">
    <property type="component" value="Unassembled WGS sequence"/>
</dbReference>
<evidence type="ECO:0000313" key="2">
    <source>
        <dbReference type="EMBL" id="GAA4600863.1"/>
    </source>
</evidence>
<dbReference type="Pfam" id="PF01814">
    <property type="entry name" value="Hemerythrin"/>
    <property type="match status" value="1"/>
</dbReference>
<dbReference type="EMBL" id="BAABHJ010000001">
    <property type="protein sequence ID" value="GAA4600863.1"/>
    <property type="molecule type" value="Genomic_DNA"/>
</dbReference>
<name>A0ABP8T8P5_9ACTN</name>
<comment type="caution">
    <text evidence="2">The sequence shown here is derived from an EMBL/GenBank/DDBJ whole genome shotgun (WGS) entry which is preliminary data.</text>
</comment>
<gene>
    <name evidence="2" type="ORF">GCM10023195_01400</name>
</gene>
<organism evidence="2 3">
    <name type="scientific">Actinoallomurus liliacearum</name>
    <dbReference type="NCBI Taxonomy" id="1080073"/>
    <lineage>
        <taxon>Bacteria</taxon>
        <taxon>Bacillati</taxon>
        <taxon>Actinomycetota</taxon>
        <taxon>Actinomycetes</taxon>
        <taxon>Streptosporangiales</taxon>
        <taxon>Thermomonosporaceae</taxon>
        <taxon>Actinoallomurus</taxon>
    </lineage>
</organism>
<evidence type="ECO:0000259" key="1">
    <source>
        <dbReference type="Pfam" id="PF01814"/>
    </source>
</evidence>
<feature type="domain" description="Hemerythrin-like" evidence="1">
    <location>
        <begin position="6"/>
        <end position="134"/>
    </location>
</feature>
<dbReference type="InterPro" id="IPR012312">
    <property type="entry name" value="Hemerythrin-like"/>
</dbReference>
<keyword evidence="3" id="KW-1185">Reference proteome</keyword>
<reference evidence="3" key="1">
    <citation type="journal article" date="2019" name="Int. J. Syst. Evol. Microbiol.">
        <title>The Global Catalogue of Microorganisms (GCM) 10K type strain sequencing project: providing services to taxonomists for standard genome sequencing and annotation.</title>
        <authorList>
            <consortium name="The Broad Institute Genomics Platform"/>
            <consortium name="The Broad Institute Genome Sequencing Center for Infectious Disease"/>
            <person name="Wu L."/>
            <person name="Ma J."/>
        </authorList>
    </citation>
    <scope>NUCLEOTIDE SEQUENCE [LARGE SCALE GENOMIC DNA]</scope>
    <source>
        <strain evidence="3">JCM 17938</strain>
    </source>
</reference>